<comment type="pathway">
    <text evidence="5 6">Purine metabolism; IMP biosynthesis via de novo pathway; 5-amino-1-(5-phospho-D-ribosyl)imidazole-4-carboxylate from 5-amino-1-(5-phospho-D-ribosyl)imidazole (N5-CAIR route): step 1/2.</text>
</comment>
<sequence length="363" mass="38372">MTTAPAPIAPGATIGILGGGQLGRMLAMAAAALGYRAHVFVPDQDSPTAQVAAAATVAPYDDLDALTRFAAAVDVVTFEFENVPAATAAHLANLRPIHPSPRVLSIAQDRLAEKRFLNGIGVPTAPFREVANLTDLEMALAELGRPAVLKTVRLGYDGKGQTVIRRGDDSAVALRALGGALGVLEGFVDFRMEASVVVARTPTGETAHFVPVENRHVHHILDTTIAPADIPAALAEEAVAIACDIARGLDLVGLLAVEMFVTGDDRILVNELAPRPHNSGHWTMDACRTSQFEQHVRAVCGLPLGSTERHSDAVMKNLIGDEVAGWPGFLADPTAKLHLYGKAEARPGRKMGHVNYLRPRTGA</sequence>
<dbReference type="Pfam" id="PF02222">
    <property type="entry name" value="ATP-grasp"/>
    <property type="match status" value="1"/>
</dbReference>
<dbReference type="RefSeq" id="WP_123687712.1">
    <property type="nucleotide sequence ID" value="NZ_AP019700.1"/>
</dbReference>
<dbReference type="EMBL" id="RJKX01000002">
    <property type="protein sequence ID" value="ROQ03300.1"/>
    <property type="molecule type" value="Genomic_DNA"/>
</dbReference>
<dbReference type="SUPFAM" id="SSF51246">
    <property type="entry name" value="Rudiment single hybrid motif"/>
    <property type="match status" value="1"/>
</dbReference>
<dbReference type="HAMAP" id="MF_01928">
    <property type="entry name" value="PurK"/>
    <property type="match status" value="1"/>
</dbReference>
<feature type="binding site" evidence="5">
    <location>
        <begin position="155"/>
        <end position="161"/>
    </location>
    <ligand>
        <name>ATP</name>
        <dbReference type="ChEBI" id="CHEBI:30616"/>
    </ligand>
</feature>
<dbReference type="InterPro" id="IPR003135">
    <property type="entry name" value="ATP-grasp_carboxylate-amine"/>
</dbReference>
<comment type="function">
    <text evidence="5">Catalyzes the ATP-dependent conversion of 5-aminoimidazole ribonucleotide (AIR) and HCO(3)(-) to N5-carboxyaminoimidazole ribonucleotide (N5-CAIR).</text>
</comment>
<keyword evidence="2 5" id="KW-0547">Nucleotide-binding</keyword>
<feature type="binding site" evidence="5">
    <location>
        <begin position="185"/>
        <end position="188"/>
    </location>
    <ligand>
        <name>ATP</name>
        <dbReference type="ChEBI" id="CHEBI:30616"/>
    </ligand>
</feature>
<evidence type="ECO:0000256" key="6">
    <source>
        <dbReference type="RuleBase" id="RU361200"/>
    </source>
</evidence>
<dbReference type="SUPFAM" id="SSF56059">
    <property type="entry name" value="Glutathione synthetase ATP-binding domain-like"/>
    <property type="match status" value="1"/>
</dbReference>
<name>A0A3N1MLQ1_9PROT</name>
<evidence type="ECO:0000313" key="9">
    <source>
        <dbReference type="Proteomes" id="UP000278222"/>
    </source>
</evidence>
<dbReference type="Gene3D" id="3.30.470.20">
    <property type="entry name" value="ATP-grasp fold, B domain"/>
    <property type="match status" value="1"/>
</dbReference>
<dbReference type="InterPro" id="IPR013815">
    <property type="entry name" value="ATP_grasp_subdomain_1"/>
</dbReference>
<dbReference type="NCBIfam" id="NF004679">
    <property type="entry name" value="PRK06019.1-5"/>
    <property type="match status" value="1"/>
</dbReference>
<evidence type="ECO:0000256" key="5">
    <source>
        <dbReference type="HAMAP-Rule" id="MF_01928"/>
    </source>
</evidence>
<comment type="caution">
    <text evidence="8">The sequence shown here is derived from an EMBL/GenBank/DDBJ whole genome shotgun (WGS) entry which is preliminary data.</text>
</comment>
<proteinExistence type="inferred from homology"/>
<evidence type="ECO:0000313" key="8">
    <source>
        <dbReference type="EMBL" id="ROQ03300.1"/>
    </source>
</evidence>
<dbReference type="FunFam" id="3.30.470.20:FF:000029">
    <property type="entry name" value="N5-carboxyaminoimidazole ribonucleotide synthase"/>
    <property type="match status" value="1"/>
</dbReference>
<feature type="binding site" evidence="5">
    <location>
        <position position="193"/>
    </location>
    <ligand>
        <name>ATP</name>
        <dbReference type="ChEBI" id="CHEBI:30616"/>
    </ligand>
</feature>
<reference evidence="8 9" key="1">
    <citation type="submission" date="2018-11" db="EMBL/GenBank/DDBJ databases">
        <title>Genomic Encyclopedia of Type Strains, Phase IV (KMG-IV): sequencing the most valuable type-strain genomes for metagenomic binning, comparative biology and taxonomic classification.</title>
        <authorList>
            <person name="Goeker M."/>
        </authorList>
    </citation>
    <scope>NUCLEOTIDE SEQUENCE [LARGE SCALE GENOMIC DNA]</scope>
    <source>
        <strain evidence="8 9">DSM 5900</strain>
    </source>
</reference>
<dbReference type="FunFam" id="3.40.50.20:FF:000016">
    <property type="entry name" value="N5-carboxyaminoimidazole ribonucleotide synthase"/>
    <property type="match status" value="1"/>
</dbReference>
<feature type="binding site" evidence="5">
    <location>
        <begin position="270"/>
        <end position="271"/>
    </location>
    <ligand>
        <name>ATP</name>
        <dbReference type="ChEBI" id="CHEBI:30616"/>
    </ligand>
</feature>
<dbReference type="GO" id="GO:0046872">
    <property type="term" value="F:metal ion binding"/>
    <property type="evidence" value="ECO:0007669"/>
    <property type="project" value="InterPro"/>
</dbReference>
<protein>
    <recommendedName>
        <fullName evidence="5 6">N5-carboxyaminoimidazole ribonucleotide synthase</fullName>
        <shortName evidence="5 6">N5-CAIR synthase</shortName>
        <ecNumber evidence="5 6">6.3.4.18</ecNumber>
    </recommendedName>
    <alternativeName>
        <fullName evidence="5 6">5-(carboxyamino)imidazole ribonucleotide synthetase</fullName>
    </alternativeName>
</protein>
<feature type="binding site" evidence="5">
    <location>
        <position position="216"/>
    </location>
    <ligand>
        <name>ATP</name>
        <dbReference type="ChEBI" id="CHEBI:30616"/>
    </ligand>
</feature>
<dbReference type="AlphaFoldDB" id="A0A3N1MLQ1"/>
<dbReference type="Pfam" id="PF22660">
    <property type="entry name" value="RS_preATP-grasp-like"/>
    <property type="match status" value="1"/>
</dbReference>
<dbReference type="PROSITE" id="PS50975">
    <property type="entry name" value="ATP_GRASP"/>
    <property type="match status" value="1"/>
</dbReference>
<dbReference type="Proteomes" id="UP000278222">
    <property type="component" value="Unassembled WGS sequence"/>
</dbReference>
<evidence type="ECO:0000256" key="2">
    <source>
        <dbReference type="ARBA" id="ARBA00022741"/>
    </source>
</evidence>
<dbReference type="Gene3D" id="3.40.50.20">
    <property type="match status" value="1"/>
</dbReference>
<feature type="binding site" evidence="5">
    <location>
        <position position="110"/>
    </location>
    <ligand>
        <name>ATP</name>
        <dbReference type="ChEBI" id="CHEBI:30616"/>
    </ligand>
</feature>
<dbReference type="PANTHER" id="PTHR11609:SF5">
    <property type="entry name" value="PHOSPHORIBOSYLAMINOIMIDAZOLE CARBOXYLASE"/>
    <property type="match status" value="1"/>
</dbReference>
<dbReference type="GO" id="GO:0006189">
    <property type="term" value="P:'de novo' IMP biosynthetic process"/>
    <property type="evidence" value="ECO:0007669"/>
    <property type="project" value="UniProtKB-UniRule"/>
</dbReference>
<dbReference type="InterPro" id="IPR011054">
    <property type="entry name" value="Rudment_hybrid_motif"/>
</dbReference>
<organism evidence="8 9">
    <name type="scientific">Stella humosa</name>
    <dbReference type="NCBI Taxonomy" id="94"/>
    <lineage>
        <taxon>Bacteria</taxon>
        <taxon>Pseudomonadati</taxon>
        <taxon>Pseudomonadota</taxon>
        <taxon>Alphaproteobacteria</taxon>
        <taxon>Rhodospirillales</taxon>
        <taxon>Stellaceae</taxon>
        <taxon>Stella</taxon>
    </lineage>
</organism>
<keyword evidence="1 5" id="KW-0436">Ligase</keyword>
<dbReference type="FunFam" id="3.30.1490.20:FF:000015">
    <property type="entry name" value="N5-carboxyaminoimidazole ribonucleotide synthase"/>
    <property type="match status" value="1"/>
</dbReference>
<comment type="catalytic activity">
    <reaction evidence="5 6">
        <text>5-amino-1-(5-phospho-beta-D-ribosyl)imidazole + hydrogencarbonate + ATP = 5-carboxyamino-1-(5-phospho-D-ribosyl)imidazole + ADP + phosphate + 2 H(+)</text>
        <dbReference type="Rhea" id="RHEA:19317"/>
        <dbReference type="ChEBI" id="CHEBI:15378"/>
        <dbReference type="ChEBI" id="CHEBI:17544"/>
        <dbReference type="ChEBI" id="CHEBI:30616"/>
        <dbReference type="ChEBI" id="CHEBI:43474"/>
        <dbReference type="ChEBI" id="CHEBI:58730"/>
        <dbReference type="ChEBI" id="CHEBI:137981"/>
        <dbReference type="ChEBI" id="CHEBI:456216"/>
        <dbReference type="EC" id="6.3.4.18"/>
    </reaction>
</comment>
<dbReference type="InterPro" id="IPR005875">
    <property type="entry name" value="PurK"/>
</dbReference>
<dbReference type="PANTHER" id="PTHR11609">
    <property type="entry name" value="PURINE BIOSYNTHESIS PROTEIN 6/7, PUR6/7"/>
    <property type="match status" value="1"/>
</dbReference>
<comment type="subunit">
    <text evidence="5 6">Homodimer.</text>
</comment>
<evidence type="ECO:0000256" key="1">
    <source>
        <dbReference type="ARBA" id="ARBA00022598"/>
    </source>
</evidence>
<dbReference type="GO" id="GO:0034028">
    <property type="term" value="F:5-(carboxyamino)imidazole ribonucleotide synthase activity"/>
    <property type="evidence" value="ECO:0007669"/>
    <property type="project" value="UniProtKB-UniRule"/>
</dbReference>
<dbReference type="SUPFAM" id="SSF52440">
    <property type="entry name" value="PreATP-grasp domain"/>
    <property type="match status" value="1"/>
</dbReference>
<dbReference type="InterPro" id="IPR054350">
    <property type="entry name" value="PurT/PurK_preATP-grasp"/>
</dbReference>
<dbReference type="GO" id="GO:0005829">
    <property type="term" value="C:cytosol"/>
    <property type="evidence" value="ECO:0007669"/>
    <property type="project" value="TreeGrafter"/>
</dbReference>
<comment type="function">
    <text evidence="6">Catalyzes the ATP-dependent conversion of 5-aminoimidazole ribonucleotide (AIR) and HCO(3)- to N5-carboxyaminoimidazole ribonucleotide (N5-CAIR).</text>
</comment>
<accession>A0A3N1MLQ1</accession>
<dbReference type="UniPathway" id="UPA00074">
    <property type="reaction ID" value="UER00942"/>
</dbReference>
<keyword evidence="3 5" id="KW-0658">Purine biosynthesis</keyword>
<dbReference type="Pfam" id="PF17769">
    <property type="entry name" value="PurK_C"/>
    <property type="match status" value="1"/>
</dbReference>
<feature type="binding site" evidence="5">
    <location>
        <position position="150"/>
    </location>
    <ligand>
        <name>ATP</name>
        <dbReference type="ChEBI" id="CHEBI:30616"/>
    </ligand>
</feature>
<keyword evidence="9" id="KW-1185">Reference proteome</keyword>
<dbReference type="InterPro" id="IPR011761">
    <property type="entry name" value="ATP-grasp"/>
</dbReference>
<dbReference type="InterPro" id="IPR040686">
    <property type="entry name" value="PurK_C"/>
</dbReference>
<dbReference type="NCBIfam" id="NF004675">
    <property type="entry name" value="PRK06019.1-1"/>
    <property type="match status" value="1"/>
</dbReference>
<gene>
    <name evidence="5 6" type="primary">purK</name>
    <name evidence="8" type="ORF">EDC65_0061</name>
</gene>
<dbReference type="NCBIfam" id="TIGR01161">
    <property type="entry name" value="purK"/>
    <property type="match status" value="1"/>
</dbReference>
<feature type="domain" description="ATP-grasp" evidence="7">
    <location>
        <begin position="114"/>
        <end position="300"/>
    </location>
</feature>
<dbReference type="GO" id="GO:0004638">
    <property type="term" value="F:phosphoribosylaminoimidazole carboxylase activity"/>
    <property type="evidence" value="ECO:0007669"/>
    <property type="project" value="InterPro"/>
</dbReference>
<dbReference type="InterPro" id="IPR016185">
    <property type="entry name" value="PreATP-grasp_dom_sf"/>
</dbReference>
<evidence type="ECO:0000256" key="4">
    <source>
        <dbReference type="ARBA" id="ARBA00022840"/>
    </source>
</evidence>
<evidence type="ECO:0000259" key="7">
    <source>
        <dbReference type="PROSITE" id="PS50975"/>
    </source>
</evidence>
<comment type="similarity">
    <text evidence="5 6">Belongs to the PurK/PurT family.</text>
</comment>
<dbReference type="EC" id="6.3.4.18" evidence="5 6"/>
<keyword evidence="4 5" id="KW-0067">ATP-binding</keyword>
<dbReference type="GO" id="GO:0005524">
    <property type="term" value="F:ATP binding"/>
    <property type="evidence" value="ECO:0007669"/>
    <property type="project" value="UniProtKB-UniRule"/>
</dbReference>
<dbReference type="Gene3D" id="3.30.1490.20">
    <property type="entry name" value="ATP-grasp fold, A domain"/>
    <property type="match status" value="1"/>
</dbReference>
<evidence type="ECO:0000256" key="3">
    <source>
        <dbReference type="ARBA" id="ARBA00022755"/>
    </source>
</evidence>
<dbReference type="NCBIfam" id="NF004676">
    <property type="entry name" value="PRK06019.1-2"/>
    <property type="match status" value="1"/>
</dbReference>
<dbReference type="OrthoDB" id="9804625at2"/>